<feature type="signal peptide" evidence="1">
    <location>
        <begin position="1"/>
        <end position="23"/>
    </location>
</feature>
<dbReference type="EMBL" id="BSFH01000093">
    <property type="protein sequence ID" value="GLK65617.1"/>
    <property type="molecule type" value="Genomic_DNA"/>
</dbReference>
<dbReference type="RefSeq" id="WP_010398394.1">
    <property type="nucleotide sequence ID" value="NZ_BSFH01000093.1"/>
</dbReference>
<keyword evidence="1" id="KW-0732">Signal</keyword>
<evidence type="ECO:0000256" key="1">
    <source>
        <dbReference type="SAM" id="SignalP"/>
    </source>
</evidence>
<dbReference type="AlphaFoldDB" id="A0AAD3P0Z4"/>
<accession>A0AAD3P0Z4</accession>
<gene>
    <name evidence="2" type="ORF">GCM10017635_30940</name>
</gene>
<organism evidence="2 3">
    <name type="scientific">Paracoccus kondratievae</name>
    <dbReference type="NCBI Taxonomy" id="135740"/>
    <lineage>
        <taxon>Bacteria</taxon>
        <taxon>Pseudomonadati</taxon>
        <taxon>Pseudomonadota</taxon>
        <taxon>Alphaproteobacteria</taxon>
        <taxon>Rhodobacterales</taxon>
        <taxon>Paracoccaceae</taxon>
        <taxon>Paracoccus</taxon>
    </lineage>
</organism>
<evidence type="ECO:0000313" key="2">
    <source>
        <dbReference type="EMBL" id="GLK65617.1"/>
    </source>
</evidence>
<keyword evidence="3" id="KW-1185">Reference proteome</keyword>
<evidence type="ECO:0008006" key="4">
    <source>
        <dbReference type="Google" id="ProtNLM"/>
    </source>
</evidence>
<name>A0AAD3P0Z4_9RHOB</name>
<comment type="caution">
    <text evidence="2">The sequence shown here is derived from an EMBL/GenBank/DDBJ whole genome shotgun (WGS) entry which is preliminary data.</text>
</comment>
<reference evidence="2" key="2">
    <citation type="submission" date="2023-01" db="EMBL/GenBank/DDBJ databases">
        <authorList>
            <person name="Sun Q."/>
            <person name="Evtushenko L."/>
        </authorList>
    </citation>
    <scope>NUCLEOTIDE SEQUENCE</scope>
    <source>
        <strain evidence="2">VKM B-2222</strain>
    </source>
</reference>
<feature type="chain" id="PRO_5042110284" description="Membrane protein YkoI" evidence="1">
    <location>
        <begin position="24"/>
        <end position="132"/>
    </location>
</feature>
<dbReference type="Proteomes" id="UP001143349">
    <property type="component" value="Unassembled WGS sequence"/>
</dbReference>
<sequence>MNRLRIPILGCLTALALALPASADNHKGHDSHPWPEDWAPEFESLTQRDLRILPLRRAAEIVQSRFRGRLIAARLMPPRPDERARGVVLVHELRLLTPSRDVLVVRLDAHDGKFLEVAGKGLTKARRKDEDR</sequence>
<evidence type="ECO:0000313" key="3">
    <source>
        <dbReference type="Proteomes" id="UP001143349"/>
    </source>
</evidence>
<proteinExistence type="predicted"/>
<protein>
    <recommendedName>
        <fullName evidence="4">Membrane protein YkoI</fullName>
    </recommendedName>
</protein>
<reference evidence="2" key="1">
    <citation type="journal article" date="2014" name="Int. J. Syst. Evol. Microbiol.">
        <title>Complete genome sequence of Corynebacterium casei LMG S-19264T (=DSM 44701T), isolated from a smear-ripened cheese.</title>
        <authorList>
            <consortium name="US DOE Joint Genome Institute (JGI-PGF)"/>
            <person name="Walter F."/>
            <person name="Albersmeier A."/>
            <person name="Kalinowski J."/>
            <person name="Ruckert C."/>
        </authorList>
    </citation>
    <scope>NUCLEOTIDE SEQUENCE</scope>
    <source>
        <strain evidence="2">VKM B-2222</strain>
    </source>
</reference>